<gene>
    <name evidence="5" type="ORF">SAMN02745704_01486</name>
</gene>
<dbReference type="PROSITE" id="PS50930">
    <property type="entry name" value="HTH_LYTTR"/>
    <property type="match status" value="1"/>
</dbReference>
<feature type="domain" description="HTH LytTR-type" evidence="4">
    <location>
        <begin position="153"/>
        <end position="261"/>
    </location>
</feature>
<dbReference type="SUPFAM" id="SSF52172">
    <property type="entry name" value="CheY-like"/>
    <property type="match status" value="1"/>
</dbReference>
<proteinExistence type="predicted"/>
<dbReference type="STRING" id="1121449.SAMN02745704_01486"/>
<sequence>MNENMTIRTLLVDDEPPARDELAYLLASFPDLELSEAPNASGALRAIREDAPDLVFLDIQMPGRDGFYVLRESLRMPRPPLFVFVTAYNAYAVRAFEENAVDYLLKPVTLDRLHKSVERVRGLLRGRADAAPPQQPGVAGLARTTIPGGLVRLTVETGGRIQLVDASEVTHCERHDKRILVHTGRDSYPCHGPTTLDELEDRLHGLSFFRANRGTVVNLERVREFSPWTAGKYCLVLDDDAGTEVTLSRGRVRDFKQRLGIL</sequence>
<organism evidence="5 6">
    <name type="scientific">Paucidesulfovibrio gracilis DSM 16080</name>
    <dbReference type="NCBI Taxonomy" id="1121449"/>
    <lineage>
        <taxon>Bacteria</taxon>
        <taxon>Pseudomonadati</taxon>
        <taxon>Thermodesulfobacteriota</taxon>
        <taxon>Desulfovibrionia</taxon>
        <taxon>Desulfovibrionales</taxon>
        <taxon>Desulfovibrionaceae</taxon>
        <taxon>Paucidesulfovibrio</taxon>
    </lineage>
</organism>
<evidence type="ECO:0000313" key="6">
    <source>
        <dbReference type="Proteomes" id="UP000190027"/>
    </source>
</evidence>
<keyword evidence="6" id="KW-1185">Reference proteome</keyword>
<reference evidence="5 6" key="1">
    <citation type="submission" date="2017-02" db="EMBL/GenBank/DDBJ databases">
        <authorList>
            <person name="Peterson S.W."/>
        </authorList>
    </citation>
    <scope>NUCLEOTIDE SEQUENCE [LARGE SCALE GENOMIC DNA]</scope>
    <source>
        <strain evidence="5 6">DSM 16080</strain>
    </source>
</reference>
<name>A0A1T4WXG8_9BACT</name>
<dbReference type="GO" id="GO:0005829">
    <property type="term" value="C:cytosol"/>
    <property type="evidence" value="ECO:0007669"/>
    <property type="project" value="TreeGrafter"/>
</dbReference>
<feature type="domain" description="Response regulatory" evidence="3">
    <location>
        <begin position="8"/>
        <end position="121"/>
    </location>
</feature>
<dbReference type="Proteomes" id="UP000190027">
    <property type="component" value="Unassembled WGS sequence"/>
</dbReference>
<protein>
    <submittedName>
        <fullName evidence="5">Two component transcriptional regulator, LytTR family</fullName>
    </submittedName>
</protein>
<feature type="modified residue" description="4-aspartylphosphate" evidence="2">
    <location>
        <position position="58"/>
    </location>
</feature>
<dbReference type="GO" id="GO:0000976">
    <property type="term" value="F:transcription cis-regulatory region binding"/>
    <property type="evidence" value="ECO:0007669"/>
    <property type="project" value="TreeGrafter"/>
</dbReference>
<dbReference type="Gene3D" id="3.40.50.2300">
    <property type="match status" value="1"/>
</dbReference>
<dbReference type="PANTHER" id="PTHR48111:SF69">
    <property type="entry name" value="RESPONSE REGULATOR RECEIVER"/>
    <property type="match status" value="1"/>
</dbReference>
<dbReference type="GO" id="GO:0006355">
    <property type="term" value="P:regulation of DNA-templated transcription"/>
    <property type="evidence" value="ECO:0007669"/>
    <property type="project" value="TreeGrafter"/>
</dbReference>
<dbReference type="InterPro" id="IPR039420">
    <property type="entry name" value="WalR-like"/>
</dbReference>
<evidence type="ECO:0000256" key="1">
    <source>
        <dbReference type="ARBA" id="ARBA00023125"/>
    </source>
</evidence>
<keyword evidence="2" id="KW-0597">Phosphoprotein</keyword>
<dbReference type="InterPro" id="IPR007492">
    <property type="entry name" value="LytTR_DNA-bd_dom"/>
</dbReference>
<dbReference type="RefSeq" id="WP_234990656.1">
    <property type="nucleotide sequence ID" value="NZ_FUYC01000005.1"/>
</dbReference>
<dbReference type="InterPro" id="IPR001789">
    <property type="entry name" value="Sig_transdc_resp-reg_receiver"/>
</dbReference>
<dbReference type="Pfam" id="PF04397">
    <property type="entry name" value="LytTR"/>
    <property type="match status" value="1"/>
</dbReference>
<evidence type="ECO:0000259" key="4">
    <source>
        <dbReference type="PROSITE" id="PS50930"/>
    </source>
</evidence>
<dbReference type="SMART" id="SM00448">
    <property type="entry name" value="REC"/>
    <property type="match status" value="1"/>
</dbReference>
<keyword evidence="1" id="KW-0238">DNA-binding</keyword>
<evidence type="ECO:0000259" key="3">
    <source>
        <dbReference type="PROSITE" id="PS50110"/>
    </source>
</evidence>
<accession>A0A1T4WXG8</accession>
<dbReference type="SMART" id="SM00850">
    <property type="entry name" value="LytTR"/>
    <property type="match status" value="1"/>
</dbReference>
<evidence type="ECO:0000256" key="2">
    <source>
        <dbReference type="PROSITE-ProRule" id="PRU00169"/>
    </source>
</evidence>
<dbReference type="PROSITE" id="PS50110">
    <property type="entry name" value="RESPONSE_REGULATORY"/>
    <property type="match status" value="1"/>
</dbReference>
<dbReference type="GO" id="GO:0000156">
    <property type="term" value="F:phosphorelay response regulator activity"/>
    <property type="evidence" value="ECO:0007669"/>
    <property type="project" value="TreeGrafter"/>
</dbReference>
<dbReference type="Gene3D" id="2.40.50.1020">
    <property type="entry name" value="LytTr DNA-binding domain"/>
    <property type="match status" value="1"/>
</dbReference>
<dbReference type="CDD" id="cd17532">
    <property type="entry name" value="REC_LytTR_AlgR-like"/>
    <property type="match status" value="1"/>
</dbReference>
<dbReference type="InterPro" id="IPR011006">
    <property type="entry name" value="CheY-like_superfamily"/>
</dbReference>
<evidence type="ECO:0000313" key="5">
    <source>
        <dbReference type="EMBL" id="SKA82004.1"/>
    </source>
</evidence>
<dbReference type="EMBL" id="FUYC01000005">
    <property type="protein sequence ID" value="SKA82004.1"/>
    <property type="molecule type" value="Genomic_DNA"/>
</dbReference>
<dbReference type="GO" id="GO:0032993">
    <property type="term" value="C:protein-DNA complex"/>
    <property type="evidence" value="ECO:0007669"/>
    <property type="project" value="TreeGrafter"/>
</dbReference>
<dbReference type="PANTHER" id="PTHR48111">
    <property type="entry name" value="REGULATOR OF RPOS"/>
    <property type="match status" value="1"/>
</dbReference>
<dbReference type="AlphaFoldDB" id="A0A1T4WXG8"/>
<dbReference type="Pfam" id="PF00072">
    <property type="entry name" value="Response_reg"/>
    <property type="match status" value="1"/>
</dbReference>